<evidence type="ECO:0000259" key="1">
    <source>
        <dbReference type="PROSITE" id="PS51819"/>
    </source>
</evidence>
<dbReference type="InterPro" id="IPR037523">
    <property type="entry name" value="VOC_core"/>
</dbReference>
<evidence type="ECO:0000313" key="3">
    <source>
        <dbReference type="Proteomes" id="UP000267164"/>
    </source>
</evidence>
<dbReference type="InterPro" id="IPR041581">
    <property type="entry name" value="Glyoxalase_6"/>
</dbReference>
<dbReference type="PANTHER" id="PTHR35908">
    <property type="entry name" value="HYPOTHETICAL FUSION PROTEIN"/>
    <property type="match status" value="1"/>
</dbReference>
<keyword evidence="3" id="KW-1185">Reference proteome</keyword>
<sequence length="133" mass="14669">MAAIATLGAISLDSADPRRLGSFYRDLLEFRIRHESDELVVLRGGGITITIEHVEDHRPPDWPGNDIPKQMHLDLFVTDLDTAEQAAIECGAVKPEYQPAPDRWRVLLDPSGHPFCLTVSPTVAPSRARGESS</sequence>
<dbReference type="OrthoDB" id="1645442at2"/>
<dbReference type="CDD" id="cd06587">
    <property type="entry name" value="VOC"/>
    <property type="match status" value="1"/>
</dbReference>
<accession>A0A386ZDY8</accession>
<reference evidence="2 3" key="1">
    <citation type="submission" date="2018-09" db="EMBL/GenBank/DDBJ databases">
        <title>Nocardia yunnanensis sp. nov., an actinomycete isolated from a soil sample.</title>
        <authorList>
            <person name="Zhang J."/>
        </authorList>
    </citation>
    <scope>NUCLEOTIDE SEQUENCE [LARGE SCALE GENOMIC DNA]</scope>
    <source>
        <strain evidence="2 3">CFHS0054</strain>
    </source>
</reference>
<dbReference type="PANTHER" id="PTHR35908:SF1">
    <property type="entry name" value="CONSERVED PROTEIN"/>
    <property type="match status" value="1"/>
</dbReference>
<dbReference type="Gene3D" id="3.10.180.10">
    <property type="entry name" value="2,3-Dihydroxybiphenyl 1,2-Dioxygenase, domain 1"/>
    <property type="match status" value="1"/>
</dbReference>
<dbReference type="Pfam" id="PF18029">
    <property type="entry name" value="Glyoxalase_6"/>
    <property type="match status" value="1"/>
</dbReference>
<dbReference type="InterPro" id="IPR029068">
    <property type="entry name" value="Glyas_Bleomycin-R_OHBP_Dase"/>
</dbReference>
<gene>
    <name evidence="2" type="ORF">D7D52_17315</name>
</gene>
<dbReference type="EMBL" id="CP032568">
    <property type="protein sequence ID" value="AYF75334.1"/>
    <property type="molecule type" value="Genomic_DNA"/>
</dbReference>
<protein>
    <submittedName>
        <fullName evidence="2">VOC family protein</fullName>
    </submittedName>
</protein>
<proteinExistence type="predicted"/>
<organism evidence="2 3">
    <name type="scientific">Nocardia yunnanensis</name>
    <dbReference type="NCBI Taxonomy" id="2382165"/>
    <lineage>
        <taxon>Bacteria</taxon>
        <taxon>Bacillati</taxon>
        <taxon>Actinomycetota</taxon>
        <taxon>Actinomycetes</taxon>
        <taxon>Mycobacteriales</taxon>
        <taxon>Nocardiaceae</taxon>
        <taxon>Nocardia</taxon>
    </lineage>
</organism>
<dbReference type="RefSeq" id="WP_120737739.1">
    <property type="nucleotide sequence ID" value="NZ_CP032568.1"/>
</dbReference>
<dbReference type="KEGG" id="nyu:D7D52_17315"/>
<dbReference type="PROSITE" id="PS51819">
    <property type="entry name" value="VOC"/>
    <property type="match status" value="1"/>
</dbReference>
<dbReference type="AlphaFoldDB" id="A0A386ZDY8"/>
<dbReference type="Proteomes" id="UP000267164">
    <property type="component" value="Chromosome"/>
</dbReference>
<name>A0A386ZDY8_9NOCA</name>
<feature type="domain" description="VOC" evidence="1">
    <location>
        <begin position="6"/>
        <end position="120"/>
    </location>
</feature>
<dbReference type="SUPFAM" id="SSF54593">
    <property type="entry name" value="Glyoxalase/Bleomycin resistance protein/Dihydroxybiphenyl dioxygenase"/>
    <property type="match status" value="1"/>
</dbReference>
<evidence type="ECO:0000313" key="2">
    <source>
        <dbReference type="EMBL" id="AYF75334.1"/>
    </source>
</evidence>